<dbReference type="EMBL" id="JAPFFK010000020">
    <property type="protein sequence ID" value="KAJ6680764.1"/>
    <property type="molecule type" value="Genomic_DNA"/>
</dbReference>
<evidence type="ECO:0000313" key="1">
    <source>
        <dbReference type="EMBL" id="KAJ6680764.1"/>
    </source>
</evidence>
<accession>A0A9Q0SK59</accession>
<gene>
    <name evidence="1" type="ORF">OIU79_020288</name>
</gene>
<dbReference type="OrthoDB" id="10502452at2759"/>
<comment type="caution">
    <text evidence="1">The sequence shown here is derived from an EMBL/GenBank/DDBJ whole genome shotgun (WGS) entry which is preliminary data.</text>
</comment>
<organism evidence="1 2">
    <name type="scientific">Salix purpurea</name>
    <name type="common">Purple osier willow</name>
    <dbReference type="NCBI Taxonomy" id="77065"/>
    <lineage>
        <taxon>Eukaryota</taxon>
        <taxon>Viridiplantae</taxon>
        <taxon>Streptophyta</taxon>
        <taxon>Embryophyta</taxon>
        <taxon>Tracheophyta</taxon>
        <taxon>Spermatophyta</taxon>
        <taxon>Magnoliopsida</taxon>
        <taxon>eudicotyledons</taxon>
        <taxon>Gunneridae</taxon>
        <taxon>Pentapetalae</taxon>
        <taxon>rosids</taxon>
        <taxon>fabids</taxon>
        <taxon>Malpighiales</taxon>
        <taxon>Salicaceae</taxon>
        <taxon>Saliceae</taxon>
        <taxon>Salix</taxon>
    </lineage>
</organism>
<sequence>MKTQETLRRCMARRKRMFFGLPCLIRRPIVAIIGVMKKETPILLCAKITGEMEIKSLVIDHWMENSSTKHYEARRAPSERWAD</sequence>
<dbReference type="Proteomes" id="UP001151532">
    <property type="component" value="Chromosome 14"/>
</dbReference>
<reference evidence="1" key="1">
    <citation type="submission" date="2022-11" db="EMBL/GenBank/DDBJ databases">
        <authorList>
            <person name="Hyden B.L."/>
            <person name="Feng K."/>
            <person name="Yates T."/>
            <person name="Jawdy S."/>
            <person name="Smart L.B."/>
            <person name="Muchero W."/>
        </authorList>
    </citation>
    <scope>NUCLEOTIDE SEQUENCE</scope>
    <source>
        <tissue evidence="1">Shoot tip</tissue>
    </source>
</reference>
<name>A0A9Q0SK59_SALPP</name>
<dbReference type="AlphaFoldDB" id="A0A9Q0SK59"/>
<protein>
    <submittedName>
        <fullName evidence="1">Uncharacterized protein</fullName>
    </submittedName>
</protein>
<reference evidence="1" key="2">
    <citation type="journal article" date="2023" name="Int. J. Mol. Sci.">
        <title>De Novo Assembly and Annotation of 11 Diverse Shrub Willow (Salix) Genomes Reveals Novel Gene Organization in Sex-Linked Regions.</title>
        <authorList>
            <person name="Hyden B."/>
            <person name="Feng K."/>
            <person name="Yates T.B."/>
            <person name="Jawdy S."/>
            <person name="Cereghino C."/>
            <person name="Smart L.B."/>
            <person name="Muchero W."/>
        </authorList>
    </citation>
    <scope>NUCLEOTIDE SEQUENCE</scope>
    <source>
        <tissue evidence="1">Shoot tip</tissue>
    </source>
</reference>
<keyword evidence="2" id="KW-1185">Reference proteome</keyword>
<proteinExistence type="predicted"/>
<evidence type="ECO:0000313" key="2">
    <source>
        <dbReference type="Proteomes" id="UP001151532"/>
    </source>
</evidence>